<dbReference type="PRINTS" id="PR00420">
    <property type="entry name" value="RNGMNOXGNASE"/>
</dbReference>
<dbReference type="InterPro" id="IPR036188">
    <property type="entry name" value="FAD/NAD-bd_sf"/>
</dbReference>
<proteinExistence type="predicted"/>
<evidence type="ECO:0000313" key="4">
    <source>
        <dbReference type="EMBL" id="MBF5058118.1"/>
    </source>
</evidence>
<reference evidence="4 5" key="1">
    <citation type="submission" date="2012-09" db="EMBL/GenBank/DDBJ databases">
        <title>Genome Sequence of alkane-degrading Bacterium Alcanivorax sp. 521-1.</title>
        <authorList>
            <person name="Lai Q."/>
            <person name="Shao Z."/>
        </authorList>
    </citation>
    <scope>NUCLEOTIDE SEQUENCE [LARGE SCALE GENOMIC DNA]</scope>
    <source>
        <strain evidence="4 5">521-1</strain>
    </source>
</reference>
<dbReference type="PANTHER" id="PTHR13789:SF309">
    <property type="entry name" value="PUTATIVE (AFU_ORTHOLOGUE AFUA_6G14510)-RELATED"/>
    <property type="match status" value="1"/>
</dbReference>
<dbReference type="Proteomes" id="UP000662703">
    <property type="component" value="Unassembled WGS sequence"/>
</dbReference>
<gene>
    <name evidence="4" type="ORF">Y5W_03412</name>
</gene>
<evidence type="ECO:0000256" key="2">
    <source>
        <dbReference type="ARBA" id="ARBA00023033"/>
    </source>
</evidence>
<dbReference type="SUPFAM" id="SSF51905">
    <property type="entry name" value="FAD/NAD(P)-binding domain"/>
    <property type="match status" value="1"/>
</dbReference>
<dbReference type="Pfam" id="PF01494">
    <property type="entry name" value="FAD_binding_3"/>
    <property type="match status" value="1"/>
</dbReference>
<evidence type="ECO:0000259" key="3">
    <source>
        <dbReference type="Pfam" id="PF01494"/>
    </source>
</evidence>
<evidence type="ECO:0000313" key="5">
    <source>
        <dbReference type="Proteomes" id="UP000662703"/>
    </source>
</evidence>
<evidence type="ECO:0000256" key="1">
    <source>
        <dbReference type="ARBA" id="ARBA00023002"/>
    </source>
</evidence>
<keyword evidence="5" id="KW-1185">Reference proteome</keyword>
<keyword evidence="1" id="KW-0560">Oxidoreductase</keyword>
<comment type="caution">
    <text evidence="4">The sequence shown here is derived from an EMBL/GenBank/DDBJ whole genome shotgun (WGS) entry which is preliminary data.</text>
</comment>
<name>A0ABS0AVG8_9GAMM</name>
<protein>
    <submittedName>
        <fullName evidence="4">Amine oxidase</fullName>
    </submittedName>
</protein>
<dbReference type="RefSeq" id="WP_194866168.1">
    <property type="nucleotide sequence ID" value="NZ_ARXX01000076.1"/>
</dbReference>
<dbReference type="PANTHER" id="PTHR13789">
    <property type="entry name" value="MONOOXYGENASE"/>
    <property type="match status" value="1"/>
</dbReference>
<feature type="domain" description="FAD-binding" evidence="3">
    <location>
        <begin position="8"/>
        <end position="347"/>
    </location>
</feature>
<keyword evidence="2" id="KW-0503">Monooxygenase</keyword>
<sequence>MTTTKPSIAVIGAGLGGAAAAALLQKAGYPTQVYEQAPEFSRLGAGIHLGPNAMKVMRRIGIEDQLERMGSHPSHWFSRDGETGEYLSRIPLGDFAKQEYGAAYITVHRGDLHALMVDQLDQDRLHFGKRLQKVDDQGDQVVMNFADGTEATADLVIGADGVNSVIREHLLGEEAPIYSGWVAHRAIIPAEKLKAYDLDFEACVKWWSEDRHMMVYYVTGDQKEYYYVTGVPEPDWNHGTSFVDSSREEMREAFKNYGPEVQALIDCTDKVTKWPLLERNPLPLWHDNRLVLLGDAAHPMKPHMAQGAVMAIEDAAMLVRCMETTGADNYADAFELYRANRFERASRVQQVSHDNTWLRQNEDPAWVFAHDVYEVPLKDPKTETEEQA</sequence>
<dbReference type="InterPro" id="IPR002938">
    <property type="entry name" value="FAD-bd"/>
</dbReference>
<dbReference type="InterPro" id="IPR050493">
    <property type="entry name" value="FAD-dep_Monooxygenase_BioMet"/>
</dbReference>
<dbReference type="SUPFAM" id="SSF54373">
    <property type="entry name" value="FAD-linked reductases, C-terminal domain"/>
    <property type="match status" value="1"/>
</dbReference>
<dbReference type="EMBL" id="ARXX01000076">
    <property type="protein sequence ID" value="MBF5058118.1"/>
    <property type="molecule type" value="Genomic_DNA"/>
</dbReference>
<organism evidence="4 5">
    <name type="scientific">Alloalcanivorax profundimaris</name>
    <dbReference type="NCBI Taxonomy" id="2735259"/>
    <lineage>
        <taxon>Bacteria</taxon>
        <taxon>Pseudomonadati</taxon>
        <taxon>Pseudomonadota</taxon>
        <taxon>Gammaproteobacteria</taxon>
        <taxon>Oceanospirillales</taxon>
        <taxon>Alcanivoracaceae</taxon>
        <taxon>Alloalcanivorax</taxon>
    </lineage>
</organism>
<accession>A0ABS0AVG8</accession>
<dbReference type="Gene3D" id="3.50.50.60">
    <property type="entry name" value="FAD/NAD(P)-binding domain"/>
    <property type="match status" value="1"/>
</dbReference>